<evidence type="ECO:0000313" key="2">
    <source>
        <dbReference type="Proteomes" id="UP001456344"/>
    </source>
</evidence>
<reference evidence="1" key="1">
    <citation type="submission" date="2023-10" db="EMBL/GenBank/DDBJ databases">
        <title>Whole genome sequencing of actinobacterial strain Amycolatopsis sp. (BCA-696) identifies the underlying plant growth-promoting genes.</title>
        <authorList>
            <person name="Gandham P."/>
            <person name="Vadla N."/>
            <person name="Saji A."/>
            <person name="Srinivas V."/>
            <person name="Ruperao P."/>
            <person name="Selvanayagam S."/>
            <person name="Saxena R.K."/>
            <person name="Rathore A."/>
            <person name="Gopalakrishnan S."/>
            <person name="Thakur V."/>
        </authorList>
    </citation>
    <scope>NUCLEOTIDE SEQUENCE</scope>
    <source>
        <strain evidence="1">BCA-696</strain>
    </source>
</reference>
<protein>
    <submittedName>
        <fullName evidence="1">Uncharacterized protein</fullName>
    </submittedName>
</protein>
<name>A0ACD5B7F3_9PSEU</name>
<accession>A0ACD5B7F3</accession>
<organism evidence="1 2">
    <name type="scientific">Amycolatopsis coloradensis</name>
    <dbReference type="NCBI Taxonomy" id="76021"/>
    <lineage>
        <taxon>Bacteria</taxon>
        <taxon>Bacillati</taxon>
        <taxon>Actinomycetota</taxon>
        <taxon>Actinomycetes</taxon>
        <taxon>Pseudonocardiales</taxon>
        <taxon>Pseudonocardiaceae</taxon>
        <taxon>Amycolatopsis</taxon>
    </lineage>
</organism>
<gene>
    <name evidence="1" type="ORF">LCL61_06910</name>
</gene>
<evidence type="ECO:0000313" key="1">
    <source>
        <dbReference type="EMBL" id="WYW15281.1"/>
    </source>
</evidence>
<keyword evidence="2" id="KW-1185">Reference proteome</keyword>
<dbReference type="EMBL" id="CP150484">
    <property type="protein sequence ID" value="WYW15281.1"/>
    <property type="molecule type" value="Genomic_DNA"/>
</dbReference>
<proteinExistence type="predicted"/>
<dbReference type="Proteomes" id="UP001456344">
    <property type="component" value="Chromosome"/>
</dbReference>
<sequence>MEPIWIVHSPAHLTWPEVAPTAAGDELRKSVLRLGSEYYGYAPEDADDEDEDPLGPLNCLAILRWLERSIDVEYAFLIAQARTEGASWSEIGKCINLTKQAAQQRFGEIVDKITPFCTDDGGPSPEGELEDVLDRHYQGKRNFYPPGAIAD</sequence>